<feature type="region of interest" description="Disordered" evidence="1">
    <location>
        <begin position="1"/>
        <end position="127"/>
    </location>
</feature>
<dbReference type="Proteomes" id="UP000625711">
    <property type="component" value="Unassembled WGS sequence"/>
</dbReference>
<organism evidence="2 3">
    <name type="scientific">Rhynchophorus ferrugineus</name>
    <name type="common">Red palm weevil</name>
    <name type="synonym">Curculio ferrugineus</name>
    <dbReference type="NCBI Taxonomy" id="354439"/>
    <lineage>
        <taxon>Eukaryota</taxon>
        <taxon>Metazoa</taxon>
        <taxon>Ecdysozoa</taxon>
        <taxon>Arthropoda</taxon>
        <taxon>Hexapoda</taxon>
        <taxon>Insecta</taxon>
        <taxon>Pterygota</taxon>
        <taxon>Neoptera</taxon>
        <taxon>Endopterygota</taxon>
        <taxon>Coleoptera</taxon>
        <taxon>Polyphaga</taxon>
        <taxon>Cucujiformia</taxon>
        <taxon>Curculionidae</taxon>
        <taxon>Dryophthorinae</taxon>
        <taxon>Rhynchophorus</taxon>
    </lineage>
</organism>
<sequence>MIPESPSCLSLPAPPGQRNSPRPIVNHRRSVCRGDPRDFEEIITEKPNRPQSRTCPNAKPTTEIRPRRELPLDCLHRAPGTLPPRLGLESGGGRPLKSHFVSGRDSGTLPFPVLPRGPSKTPSEMDKWQRRRVGRLIFGDAIVTR</sequence>
<comment type="caution">
    <text evidence="2">The sequence shown here is derived from an EMBL/GenBank/DDBJ whole genome shotgun (WGS) entry which is preliminary data.</text>
</comment>
<feature type="compositionally biased region" description="Basic and acidic residues" evidence="1">
    <location>
        <begin position="62"/>
        <end position="76"/>
    </location>
</feature>
<evidence type="ECO:0000313" key="2">
    <source>
        <dbReference type="EMBL" id="KAF7288092.1"/>
    </source>
</evidence>
<reference evidence="2" key="1">
    <citation type="submission" date="2020-08" db="EMBL/GenBank/DDBJ databases">
        <title>Genome sequencing and assembly of the red palm weevil Rhynchophorus ferrugineus.</title>
        <authorList>
            <person name="Dias G.B."/>
            <person name="Bergman C.M."/>
            <person name="Manee M."/>
        </authorList>
    </citation>
    <scope>NUCLEOTIDE SEQUENCE</scope>
    <source>
        <strain evidence="2">AA-2017</strain>
        <tissue evidence="2">Whole larva</tissue>
    </source>
</reference>
<evidence type="ECO:0000256" key="1">
    <source>
        <dbReference type="SAM" id="MobiDB-lite"/>
    </source>
</evidence>
<dbReference type="AlphaFoldDB" id="A0A834IW69"/>
<evidence type="ECO:0000313" key="3">
    <source>
        <dbReference type="Proteomes" id="UP000625711"/>
    </source>
</evidence>
<name>A0A834IW69_RHYFE</name>
<protein>
    <submittedName>
        <fullName evidence="2">Uncharacterized protein</fullName>
    </submittedName>
</protein>
<keyword evidence="3" id="KW-1185">Reference proteome</keyword>
<accession>A0A834IW69</accession>
<feature type="compositionally biased region" description="Basic and acidic residues" evidence="1">
    <location>
        <begin position="32"/>
        <end position="48"/>
    </location>
</feature>
<gene>
    <name evidence="2" type="ORF">GWI33_000145</name>
</gene>
<proteinExistence type="predicted"/>
<dbReference type="EMBL" id="JAACXV010000001">
    <property type="protein sequence ID" value="KAF7288092.1"/>
    <property type="molecule type" value="Genomic_DNA"/>
</dbReference>